<comment type="caution">
    <text evidence="2">The sequence shown here is derived from an EMBL/GenBank/DDBJ whole genome shotgun (WGS) entry which is preliminary data.</text>
</comment>
<name>A0A413GUQ4_9BACE</name>
<proteinExistence type="predicted"/>
<keyword evidence="1" id="KW-0472">Membrane</keyword>
<dbReference type="AlphaFoldDB" id="A0A413GUQ4"/>
<organism evidence="2 3">
    <name type="scientific">Bacteroides stercorirosoris</name>
    <dbReference type="NCBI Taxonomy" id="871324"/>
    <lineage>
        <taxon>Bacteria</taxon>
        <taxon>Pseudomonadati</taxon>
        <taxon>Bacteroidota</taxon>
        <taxon>Bacteroidia</taxon>
        <taxon>Bacteroidales</taxon>
        <taxon>Bacteroidaceae</taxon>
        <taxon>Bacteroides</taxon>
    </lineage>
</organism>
<dbReference type="RefSeq" id="WP_117988643.1">
    <property type="nucleotide sequence ID" value="NZ_CABMFG010000060.1"/>
</dbReference>
<reference evidence="2 3" key="1">
    <citation type="submission" date="2018-08" db="EMBL/GenBank/DDBJ databases">
        <title>A genome reference for cultivated species of the human gut microbiota.</title>
        <authorList>
            <person name="Zou Y."/>
            <person name="Xue W."/>
            <person name="Luo G."/>
        </authorList>
    </citation>
    <scope>NUCLEOTIDE SEQUENCE [LARGE SCALE GENOMIC DNA]</scope>
    <source>
        <strain evidence="2 3">OF03-9BH</strain>
    </source>
</reference>
<gene>
    <name evidence="2" type="ORF">DXA68_21975</name>
</gene>
<keyword evidence="1" id="KW-0812">Transmembrane</keyword>
<evidence type="ECO:0000313" key="3">
    <source>
        <dbReference type="Proteomes" id="UP000286075"/>
    </source>
</evidence>
<sequence>MAKKVIEEKKEHSFSLFNSIGGIIGTIITVGTLTFGIGWKIGSWRTENEYENKIRDLQYEKLRLEVEFQNKLQEEKSKWVNEQEQKVTLQEISLFIKNFNDYQKEKK</sequence>
<dbReference type="EMBL" id="QSCF01000060">
    <property type="protein sequence ID" value="RGX74873.1"/>
    <property type="molecule type" value="Genomic_DNA"/>
</dbReference>
<feature type="transmembrane region" description="Helical" evidence="1">
    <location>
        <begin position="20"/>
        <end position="39"/>
    </location>
</feature>
<dbReference type="Proteomes" id="UP000286075">
    <property type="component" value="Unassembled WGS sequence"/>
</dbReference>
<protein>
    <submittedName>
        <fullName evidence="2">Uncharacterized protein</fullName>
    </submittedName>
</protein>
<accession>A0A413GUQ4</accession>
<evidence type="ECO:0000256" key="1">
    <source>
        <dbReference type="SAM" id="Phobius"/>
    </source>
</evidence>
<keyword evidence="1" id="KW-1133">Transmembrane helix</keyword>
<evidence type="ECO:0000313" key="2">
    <source>
        <dbReference type="EMBL" id="RGX74873.1"/>
    </source>
</evidence>